<name>A0A3A8HY94_9BACT</name>
<dbReference type="RefSeq" id="WP_120526704.1">
    <property type="nucleotide sequence ID" value="NZ_JABFJV010000227.1"/>
</dbReference>
<feature type="signal peptide" evidence="1">
    <location>
        <begin position="1"/>
        <end position="20"/>
    </location>
</feature>
<dbReference type="Proteomes" id="UP000563426">
    <property type="component" value="Unassembled WGS sequence"/>
</dbReference>
<dbReference type="OrthoDB" id="5503812at2"/>
<proteinExistence type="predicted"/>
<organism evidence="2 3">
    <name type="scientific">Corallococcus exercitus</name>
    <dbReference type="NCBI Taxonomy" id="2316736"/>
    <lineage>
        <taxon>Bacteria</taxon>
        <taxon>Pseudomonadati</taxon>
        <taxon>Myxococcota</taxon>
        <taxon>Myxococcia</taxon>
        <taxon>Myxococcales</taxon>
        <taxon>Cystobacterineae</taxon>
        <taxon>Myxococcaceae</taxon>
        <taxon>Corallococcus</taxon>
    </lineage>
</organism>
<evidence type="ECO:0000313" key="3">
    <source>
        <dbReference type="Proteomes" id="UP000563426"/>
    </source>
</evidence>
<reference evidence="2 3" key="1">
    <citation type="submission" date="2020-05" db="EMBL/GenBank/DDBJ databases">
        <authorList>
            <person name="Whitworth D."/>
        </authorList>
    </citation>
    <scope>NUCLEOTIDE SEQUENCE [LARGE SCALE GENOMIC DNA]</scope>
    <source>
        <strain evidence="2 3">AB043B</strain>
    </source>
</reference>
<protein>
    <recommendedName>
        <fullName evidence="4">DUF3108 domain-containing protein</fullName>
    </recommendedName>
</protein>
<keyword evidence="3" id="KW-1185">Reference proteome</keyword>
<sequence length="274" mass="30698">MLIQRILPVAVLLAASPAAAVEPPWGKAENLGQRMHLEATSVCTDGKGHYVVSVPREDMDDLEDKLYYGDGKTLVEVPRPRSQNLSATTFLDPRFFNPAGTADYDGVDLRVHSQLSVDAKERTCSLRCGERKVALEMLPGTEARELLRKATYVPNPQKFAPHALLRDSEGTYYYVDKGFTPAESRNFRVFIGPRGDLKPQKMTNVVADSEGEIFTTKKGQLRLVIDRAQKPMWIEKAHREVELRNVPVEQNLPLIYNELGVYTGIRLGTPCDDQ</sequence>
<feature type="chain" id="PRO_5044075994" description="DUF3108 domain-containing protein" evidence="1">
    <location>
        <begin position="21"/>
        <end position="274"/>
    </location>
</feature>
<dbReference type="AlphaFoldDB" id="A0A3A8HY94"/>
<dbReference type="EMBL" id="JABFJV010000227">
    <property type="protein sequence ID" value="NOK37445.1"/>
    <property type="molecule type" value="Genomic_DNA"/>
</dbReference>
<evidence type="ECO:0000256" key="1">
    <source>
        <dbReference type="SAM" id="SignalP"/>
    </source>
</evidence>
<comment type="caution">
    <text evidence="2">The sequence shown here is derived from an EMBL/GenBank/DDBJ whole genome shotgun (WGS) entry which is preliminary data.</text>
</comment>
<gene>
    <name evidence="2" type="ORF">HMI49_30045</name>
</gene>
<accession>A0A3A8HY94</accession>
<keyword evidence="1" id="KW-0732">Signal</keyword>
<evidence type="ECO:0008006" key="4">
    <source>
        <dbReference type="Google" id="ProtNLM"/>
    </source>
</evidence>
<evidence type="ECO:0000313" key="2">
    <source>
        <dbReference type="EMBL" id="NOK37445.1"/>
    </source>
</evidence>